<dbReference type="Proteomes" id="UP000593818">
    <property type="component" value="Chromosome"/>
</dbReference>
<evidence type="ECO:0000313" key="1">
    <source>
        <dbReference type="EMBL" id="QOV99634.1"/>
    </source>
</evidence>
<dbReference type="InterPro" id="IPR053847">
    <property type="entry name" value="DUF6928"/>
</dbReference>
<proteinExistence type="predicted"/>
<reference evidence="1 2" key="1">
    <citation type="submission" date="2020-10" db="EMBL/GenBank/DDBJ databases">
        <title>Whole genome sequence of oil-degrading bacteria Rhodococcus pyridinivorans strain 5Ap.</title>
        <authorList>
            <person name="Akhremchuk A.E."/>
            <person name="Valentovich L.N."/>
            <person name="Charniauskaya M.I."/>
            <person name="Bukliarevich H.A."/>
            <person name="Titok M.A."/>
        </authorList>
    </citation>
    <scope>NUCLEOTIDE SEQUENCE [LARGE SCALE GENOMIC DNA]</scope>
    <source>
        <strain evidence="1 2">5Ap</strain>
    </source>
</reference>
<accession>A0A7M2XP76</accession>
<keyword evidence="2" id="KW-1185">Reference proteome</keyword>
<accession>A0A7T7RPC2</accession>
<evidence type="ECO:0000313" key="2">
    <source>
        <dbReference type="Proteomes" id="UP000593818"/>
    </source>
</evidence>
<sequence length="233" mass="26123">MSATVSTLWYVDAPDPVAVLREFSPDRDAARALLSRLFPEFQVDPGARVPLADAGGTGEDDGAEQFRVGSYPGVTVVSSPRFALRHPSELPTMWLRTPAAERTCLLASDPAGAWGSFAVWECGRLRRGFGANTVEFFEDQGIPFVWERPFWAGEHPLRWPPNVPPPPESLPFHPRKLVEEAHGAWLGFRYVGRRDDELDPRNIDTWSFTLRTPVPQISVPAPKTSWWRRLAAH</sequence>
<organism evidence="1 2">
    <name type="scientific">Rhodococcus pyridinivorans</name>
    <dbReference type="NCBI Taxonomy" id="103816"/>
    <lineage>
        <taxon>Bacteria</taxon>
        <taxon>Bacillati</taxon>
        <taxon>Actinomycetota</taxon>
        <taxon>Actinomycetes</taxon>
        <taxon>Mycobacteriales</taxon>
        <taxon>Nocardiaceae</taxon>
        <taxon>Rhodococcus</taxon>
    </lineage>
</organism>
<name>A0A7T7RPC2_9NOCA</name>
<protein>
    <submittedName>
        <fullName evidence="1">Uncharacterized protein</fullName>
    </submittedName>
</protein>
<dbReference type="Pfam" id="PF21997">
    <property type="entry name" value="DUF6928"/>
    <property type="match status" value="1"/>
</dbReference>
<gene>
    <name evidence="1" type="ORF">INP59_04405</name>
</gene>
<dbReference type="EMBL" id="CP063450">
    <property type="protein sequence ID" value="QOV99634.1"/>
    <property type="molecule type" value="Genomic_DNA"/>
</dbReference>
<dbReference type="RefSeq" id="WP_006551661.1">
    <property type="nucleotide sequence ID" value="NZ_CP022208.1"/>
</dbReference>
<dbReference type="AlphaFoldDB" id="A0A7T7RPC2"/>